<comment type="caution">
    <text evidence="2">The sequence shown here is derived from an EMBL/GenBank/DDBJ whole genome shotgun (WGS) entry which is preliminary data.</text>
</comment>
<proteinExistence type="predicted"/>
<dbReference type="SUPFAM" id="SSF53597">
    <property type="entry name" value="Dihydrofolate reductase-like"/>
    <property type="match status" value="1"/>
</dbReference>
<dbReference type="Gene3D" id="3.40.430.10">
    <property type="entry name" value="Dihydrofolate Reductase, subunit A"/>
    <property type="match status" value="1"/>
</dbReference>
<dbReference type="EMBL" id="BJZQ01000001">
    <property type="protein sequence ID" value="GEO87694.1"/>
    <property type="molecule type" value="Genomic_DNA"/>
</dbReference>
<dbReference type="InterPro" id="IPR024072">
    <property type="entry name" value="DHFR-like_dom_sf"/>
</dbReference>
<dbReference type="GO" id="GO:0009231">
    <property type="term" value="P:riboflavin biosynthetic process"/>
    <property type="evidence" value="ECO:0007669"/>
    <property type="project" value="InterPro"/>
</dbReference>
<name>A0A512HQG6_9ACTN</name>
<dbReference type="Pfam" id="PF01872">
    <property type="entry name" value="RibD_C"/>
    <property type="match status" value="1"/>
</dbReference>
<dbReference type="AlphaFoldDB" id="A0A512HQG6"/>
<gene>
    <name evidence="2" type="ORF">AFL01nite_00210</name>
</gene>
<sequence>MTEGFERALALAREAAGDGVISLAGADVARQGLEAGAVDEIQLSLAPVLLGGGVRLLDEIGPVTLEQVRVIEGDGVAHVRYRLVTPA</sequence>
<evidence type="ECO:0000313" key="3">
    <source>
        <dbReference type="Proteomes" id="UP000321769"/>
    </source>
</evidence>
<feature type="domain" description="Bacterial bifunctional deaminase-reductase C-terminal" evidence="1">
    <location>
        <begin position="8"/>
        <end position="70"/>
    </location>
</feature>
<dbReference type="InterPro" id="IPR002734">
    <property type="entry name" value="RibDG_C"/>
</dbReference>
<accession>A0A512HQG6</accession>
<evidence type="ECO:0000259" key="1">
    <source>
        <dbReference type="Pfam" id="PF01872"/>
    </source>
</evidence>
<keyword evidence="3" id="KW-1185">Reference proteome</keyword>
<dbReference type="RefSeq" id="WP_246119526.1">
    <property type="nucleotide sequence ID" value="NZ_BAAAYQ010000001.1"/>
</dbReference>
<dbReference type="GO" id="GO:0008703">
    <property type="term" value="F:5-amino-6-(5-phosphoribosylamino)uracil reductase activity"/>
    <property type="evidence" value="ECO:0007669"/>
    <property type="project" value="InterPro"/>
</dbReference>
<evidence type="ECO:0000313" key="2">
    <source>
        <dbReference type="EMBL" id="GEO87694.1"/>
    </source>
</evidence>
<reference evidence="2 3" key="1">
    <citation type="submission" date="2019-07" db="EMBL/GenBank/DDBJ databases">
        <title>Whole genome shotgun sequence of Aeromicrobium flavum NBRC 107625.</title>
        <authorList>
            <person name="Hosoyama A."/>
            <person name="Uohara A."/>
            <person name="Ohji S."/>
            <person name="Ichikawa N."/>
        </authorList>
    </citation>
    <scope>NUCLEOTIDE SEQUENCE [LARGE SCALE GENOMIC DNA]</scope>
    <source>
        <strain evidence="2 3">NBRC 107625</strain>
    </source>
</reference>
<organism evidence="2 3">
    <name type="scientific">Aeromicrobium flavum</name>
    <dbReference type="NCBI Taxonomy" id="416568"/>
    <lineage>
        <taxon>Bacteria</taxon>
        <taxon>Bacillati</taxon>
        <taxon>Actinomycetota</taxon>
        <taxon>Actinomycetes</taxon>
        <taxon>Propionibacteriales</taxon>
        <taxon>Nocardioidaceae</taxon>
        <taxon>Aeromicrobium</taxon>
    </lineage>
</organism>
<protein>
    <recommendedName>
        <fullName evidence="1">Bacterial bifunctional deaminase-reductase C-terminal domain-containing protein</fullName>
    </recommendedName>
</protein>
<dbReference type="Proteomes" id="UP000321769">
    <property type="component" value="Unassembled WGS sequence"/>
</dbReference>